<dbReference type="InterPro" id="IPR029033">
    <property type="entry name" value="His_PPase_superfam"/>
</dbReference>
<organism evidence="3 4">
    <name type="scientific">Buttiauxella ferragutiae ATCC 51602</name>
    <dbReference type="NCBI Taxonomy" id="1354252"/>
    <lineage>
        <taxon>Bacteria</taxon>
        <taxon>Pseudomonadati</taxon>
        <taxon>Pseudomonadota</taxon>
        <taxon>Gammaproteobacteria</taxon>
        <taxon>Enterobacterales</taxon>
        <taxon>Enterobacteriaceae</taxon>
        <taxon>Buttiauxella</taxon>
    </lineage>
</organism>
<dbReference type="EMBL" id="LXEQ01000058">
    <property type="protein sequence ID" value="OAT25018.1"/>
    <property type="molecule type" value="Genomic_DNA"/>
</dbReference>
<feature type="chain" id="PRO_5045854511" evidence="2">
    <location>
        <begin position="21"/>
        <end position="416"/>
    </location>
</feature>
<name>A0ABX2W376_9ENTR</name>
<keyword evidence="4" id="KW-1185">Reference proteome</keyword>
<evidence type="ECO:0000313" key="4">
    <source>
        <dbReference type="Proteomes" id="UP000078407"/>
    </source>
</evidence>
<dbReference type="PANTHER" id="PTHR11567:SF135">
    <property type="entry name" value="GLUCOSE-1-PHOSPHATASE"/>
    <property type="match status" value="1"/>
</dbReference>
<dbReference type="PROSITE" id="PS00616">
    <property type="entry name" value="HIS_ACID_PHOSPHAT_1"/>
    <property type="match status" value="1"/>
</dbReference>
<dbReference type="PROSITE" id="PS00778">
    <property type="entry name" value="HIS_ACID_PHOSPHAT_2"/>
    <property type="match status" value="1"/>
</dbReference>
<comment type="caution">
    <text evidence="3">The sequence shown here is derived from an EMBL/GenBank/DDBJ whole genome shotgun (WGS) entry which is preliminary data.</text>
</comment>
<comment type="similarity">
    <text evidence="1">Belongs to the histidine acid phosphatase family.</text>
</comment>
<dbReference type="Pfam" id="PF00328">
    <property type="entry name" value="His_Phos_2"/>
    <property type="match status" value="1"/>
</dbReference>
<dbReference type="CDD" id="cd07061">
    <property type="entry name" value="HP_HAP_like"/>
    <property type="match status" value="1"/>
</dbReference>
<dbReference type="RefSeq" id="WP_064548071.1">
    <property type="nucleotide sequence ID" value="NZ_LXEQ01000058.1"/>
</dbReference>
<evidence type="ECO:0000313" key="3">
    <source>
        <dbReference type="EMBL" id="OAT25018.1"/>
    </source>
</evidence>
<dbReference type="SUPFAM" id="SSF53254">
    <property type="entry name" value="Phosphoglycerate mutase-like"/>
    <property type="match status" value="1"/>
</dbReference>
<sequence length="416" mass="46435">MNKKTIAVLLAMAYFAPALAQAETPPQGYQLQQVLLMSRHNLRAPLANNGSVLEQSTAQSWPQWDVPGGQLTTKGGVLEVYMGHYMREWLAEQELVKSGECPTPQSVYAYANSLQRTVATAQFFITGAFPGCDIPVHHQEKMGTMDPTFNPVITNDSPEFKQAALQAMETQREHYKLNDSYQLLEQIVGFKDSPACKEKQQCDLTAEKDKFSANVKEEPGVSGPLKVGNSLVDAFTLQYYEGFPLDNVAWGQIKTAEQWRVLSQLKNGYQDTLFTSPQVARNVAAPLIKYIEKAFTGSAAKGPKITLLVGHDSNIASMLTALDFKPYQLPGQYERTPIGGKIMFQRWHDANTNRDLMKVEYVYQSSEQLRKAEVLSLQQPPQRVTLQLNGCPTDANGFCPWDKFTEVLAQSVNQVK</sequence>
<protein>
    <submittedName>
        <fullName evidence="3">Glucose-1-phosphatase</fullName>
        <ecNumber evidence="3">3.1.3.10</ecNumber>
        <ecNumber evidence="3">3.1.3.2</ecNumber>
    </submittedName>
</protein>
<dbReference type="GO" id="GO:0008877">
    <property type="term" value="F:glucose-1-phosphatase activity"/>
    <property type="evidence" value="ECO:0007669"/>
    <property type="project" value="UniProtKB-EC"/>
</dbReference>
<dbReference type="InterPro" id="IPR033379">
    <property type="entry name" value="Acid_Pase_AS"/>
</dbReference>
<dbReference type="InterPro" id="IPR050645">
    <property type="entry name" value="Histidine_acid_phosphatase"/>
</dbReference>
<keyword evidence="3" id="KW-0378">Hydrolase</keyword>
<dbReference type="Gene3D" id="3.40.50.1240">
    <property type="entry name" value="Phosphoglycerate mutase-like"/>
    <property type="match status" value="2"/>
</dbReference>
<reference evidence="3 4" key="1">
    <citation type="submission" date="2016-04" db="EMBL/GenBank/DDBJ databases">
        <title>ATOL: Assembling a taxonomically balanced genome-scale reconstruction of the evolutionary history of the Enterobacteriaceae.</title>
        <authorList>
            <person name="Plunkett G.III."/>
            <person name="Neeno-Eckwall E.C."/>
            <person name="Glasner J.D."/>
            <person name="Perna N.T."/>
        </authorList>
    </citation>
    <scope>NUCLEOTIDE SEQUENCE [LARGE SCALE GENOMIC DNA]</scope>
    <source>
        <strain evidence="3 4">ATCC 51602</strain>
    </source>
</reference>
<evidence type="ECO:0000256" key="1">
    <source>
        <dbReference type="ARBA" id="ARBA00005375"/>
    </source>
</evidence>
<dbReference type="NCBIfam" id="NF007553">
    <property type="entry name" value="PRK10173.1"/>
    <property type="match status" value="1"/>
</dbReference>
<dbReference type="Proteomes" id="UP000078407">
    <property type="component" value="Unassembled WGS sequence"/>
</dbReference>
<dbReference type="EC" id="3.1.3.10" evidence="3"/>
<dbReference type="GO" id="GO:0003993">
    <property type="term" value="F:acid phosphatase activity"/>
    <property type="evidence" value="ECO:0007669"/>
    <property type="project" value="UniProtKB-EC"/>
</dbReference>
<keyword evidence="2" id="KW-0732">Signal</keyword>
<feature type="signal peptide" evidence="2">
    <location>
        <begin position="1"/>
        <end position="20"/>
    </location>
</feature>
<evidence type="ECO:0000256" key="2">
    <source>
        <dbReference type="SAM" id="SignalP"/>
    </source>
</evidence>
<gene>
    <name evidence="3" type="ORF">M976_03951</name>
</gene>
<dbReference type="PANTHER" id="PTHR11567">
    <property type="entry name" value="ACID PHOSPHATASE-RELATED"/>
    <property type="match status" value="1"/>
</dbReference>
<proteinExistence type="inferred from homology"/>
<dbReference type="InterPro" id="IPR000560">
    <property type="entry name" value="His_Pase_clade-2"/>
</dbReference>
<dbReference type="EC" id="3.1.3.2" evidence="3"/>
<accession>A0ABX2W376</accession>